<dbReference type="Proteomes" id="UP001212997">
    <property type="component" value="Unassembled WGS sequence"/>
</dbReference>
<name>A0AAD5YHZ7_9APHY</name>
<gene>
    <name evidence="3" type="ORF">NLI96_g4509</name>
</gene>
<keyword evidence="2" id="KW-0812">Transmembrane</keyword>
<sequence>MRGDWVPTPARPALIESRFDRVSIAQCSNVRREIVLPAGLLFRNLRVPFLSRSNFAISHSHFYFATLFSLLARLIRLASAAVQIIDDRDPKIQYTNGVWEGHGIDAEYRGTTSLSRTREGTAILSFTGTQVAVYGTLGPVGNYTTQSTYTIGPGPPRLFTAPHEINQVQYQIRFYMSEQLPNSDYTLTIVNQGDWFYLDYIEVTVPDSIPPTTFPSPSPQISQIPSSSETTISRLMSLLVPSSVSNPQTTELLPSAITTSSGPELSPSSLSTADPPGSSTLTMSSVRAQGLGNGVIVGIVIGSLMILFGFLVLCYFWFKRRRADAEVDPSTTLTTPFLHTQRRVFSPTSPARTRTFAFSESSHALGSTTLLDSVDPTASMSRRYSPPPSDAFSTVPQRQHSRGPEKILVSHSDERILAQEKPYGGSTTLQIRNASEAASVDTDTLPPAYRRY</sequence>
<feature type="region of interest" description="Disordered" evidence="1">
    <location>
        <begin position="376"/>
        <end position="452"/>
    </location>
</feature>
<evidence type="ECO:0000313" key="4">
    <source>
        <dbReference type="Proteomes" id="UP001212997"/>
    </source>
</evidence>
<keyword evidence="2" id="KW-0472">Membrane</keyword>
<keyword evidence="2" id="KW-1133">Transmembrane helix</keyword>
<evidence type="ECO:0000313" key="3">
    <source>
        <dbReference type="EMBL" id="KAJ3486062.1"/>
    </source>
</evidence>
<feature type="transmembrane region" description="Helical" evidence="2">
    <location>
        <begin position="295"/>
        <end position="318"/>
    </location>
</feature>
<dbReference type="EMBL" id="JANAWD010000133">
    <property type="protein sequence ID" value="KAJ3486062.1"/>
    <property type="molecule type" value="Genomic_DNA"/>
</dbReference>
<organism evidence="3 4">
    <name type="scientific">Meripilus lineatus</name>
    <dbReference type="NCBI Taxonomy" id="2056292"/>
    <lineage>
        <taxon>Eukaryota</taxon>
        <taxon>Fungi</taxon>
        <taxon>Dikarya</taxon>
        <taxon>Basidiomycota</taxon>
        <taxon>Agaricomycotina</taxon>
        <taxon>Agaricomycetes</taxon>
        <taxon>Polyporales</taxon>
        <taxon>Meripilaceae</taxon>
        <taxon>Meripilus</taxon>
    </lineage>
</organism>
<accession>A0AAD5YHZ7</accession>
<feature type="compositionally biased region" description="Low complexity" evidence="1">
    <location>
        <begin position="258"/>
        <end position="272"/>
    </location>
</feature>
<reference evidence="3" key="1">
    <citation type="submission" date="2022-07" db="EMBL/GenBank/DDBJ databases">
        <title>Genome Sequence of Physisporinus lineatus.</title>
        <authorList>
            <person name="Buettner E."/>
        </authorList>
    </citation>
    <scope>NUCLEOTIDE SEQUENCE</scope>
    <source>
        <strain evidence="3">VT162</strain>
    </source>
</reference>
<evidence type="ECO:0000256" key="1">
    <source>
        <dbReference type="SAM" id="MobiDB-lite"/>
    </source>
</evidence>
<proteinExistence type="predicted"/>
<dbReference type="Gene3D" id="2.60.120.260">
    <property type="entry name" value="Galactose-binding domain-like"/>
    <property type="match status" value="1"/>
</dbReference>
<protein>
    <submittedName>
        <fullName evidence="3">Uncharacterized protein</fullName>
    </submittedName>
</protein>
<evidence type="ECO:0000256" key="2">
    <source>
        <dbReference type="SAM" id="Phobius"/>
    </source>
</evidence>
<comment type="caution">
    <text evidence="3">The sequence shown here is derived from an EMBL/GenBank/DDBJ whole genome shotgun (WGS) entry which is preliminary data.</text>
</comment>
<dbReference type="AlphaFoldDB" id="A0AAD5YHZ7"/>
<keyword evidence="4" id="KW-1185">Reference proteome</keyword>
<feature type="region of interest" description="Disordered" evidence="1">
    <location>
        <begin position="254"/>
        <end position="281"/>
    </location>
</feature>